<keyword evidence="8 18" id="KW-0679">Respiratory chain</keyword>
<evidence type="ECO:0000256" key="20">
    <source>
        <dbReference type="SAM" id="Phobius"/>
    </source>
</evidence>
<evidence type="ECO:0000256" key="19">
    <source>
        <dbReference type="SAM" id="MobiDB-lite"/>
    </source>
</evidence>
<feature type="transmembrane region" description="Helical" evidence="20">
    <location>
        <begin position="175"/>
        <end position="194"/>
    </location>
</feature>
<dbReference type="Proteomes" id="UP000219050">
    <property type="component" value="Chromosome"/>
</dbReference>
<dbReference type="Pfam" id="PF00115">
    <property type="entry name" value="COX1"/>
    <property type="match status" value="1"/>
</dbReference>
<dbReference type="PANTHER" id="PTHR10422">
    <property type="entry name" value="CYTOCHROME C OXIDASE SUBUNIT 1"/>
    <property type="match status" value="1"/>
</dbReference>
<feature type="transmembrane region" description="Helical" evidence="20">
    <location>
        <begin position="713"/>
        <end position="739"/>
    </location>
</feature>
<dbReference type="GO" id="GO:0015990">
    <property type="term" value="P:electron transport coupled proton transport"/>
    <property type="evidence" value="ECO:0007669"/>
    <property type="project" value="InterPro"/>
</dbReference>
<keyword evidence="14" id="KW-0408">Iron</keyword>
<evidence type="ECO:0000256" key="9">
    <source>
        <dbReference type="ARBA" id="ARBA00022692"/>
    </source>
</evidence>
<comment type="subcellular location">
    <subcellularLocation>
        <location evidence="1">Cell membrane</location>
        <topology evidence="1">Multi-pass membrane protein</topology>
    </subcellularLocation>
</comment>
<feature type="transmembrane region" description="Helical" evidence="20">
    <location>
        <begin position="817"/>
        <end position="843"/>
    </location>
</feature>
<feature type="transmembrane region" description="Helical" evidence="20">
    <location>
        <begin position="255"/>
        <end position="277"/>
    </location>
</feature>
<keyword evidence="23" id="KW-1185">Reference proteome</keyword>
<dbReference type="EMBL" id="CP021404">
    <property type="protein sequence ID" value="ATI42577.1"/>
    <property type="molecule type" value="Genomic_DNA"/>
</dbReference>
<evidence type="ECO:0000256" key="16">
    <source>
        <dbReference type="ARBA" id="ARBA00023136"/>
    </source>
</evidence>
<keyword evidence="12 18" id="KW-0249">Electron transport</keyword>
<evidence type="ECO:0000256" key="2">
    <source>
        <dbReference type="ARBA" id="ARBA00004673"/>
    </source>
</evidence>
<gene>
    <name evidence="22" type="ORF">CBW24_11540</name>
</gene>
<feature type="transmembrane region" description="Helical" evidence="20">
    <location>
        <begin position="454"/>
        <end position="473"/>
    </location>
</feature>
<feature type="transmembrane region" description="Helical" evidence="20">
    <location>
        <begin position="219"/>
        <end position="243"/>
    </location>
</feature>
<dbReference type="SUPFAM" id="SSF81442">
    <property type="entry name" value="Cytochrome c oxidase subunit I-like"/>
    <property type="match status" value="1"/>
</dbReference>
<feature type="transmembrane region" description="Helical" evidence="20">
    <location>
        <begin position="661"/>
        <end position="680"/>
    </location>
</feature>
<evidence type="ECO:0000256" key="5">
    <source>
        <dbReference type="ARBA" id="ARBA00022448"/>
    </source>
</evidence>
<dbReference type="PANTHER" id="PTHR10422:SF35">
    <property type="entry name" value="CYTOCHROME BO(3) UBIQUINOL OXIDASE SUBUNIT 1"/>
    <property type="match status" value="1"/>
</dbReference>
<dbReference type="CDD" id="cd01662">
    <property type="entry name" value="Ubiquinol_Oxidase_I"/>
    <property type="match status" value="1"/>
</dbReference>
<proteinExistence type="inferred from homology"/>
<evidence type="ECO:0000256" key="12">
    <source>
        <dbReference type="ARBA" id="ARBA00022982"/>
    </source>
</evidence>
<dbReference type="GO" id="GO:0020037">
    <property type="term" value="F:heme binding"/>
    <property type="evidence" value="ECO:0007669"/>
    <property type="project" value="InterPro"/>
</dbReference>
<keyword evidence="5 18" id="KW-0813">Transport</keyword>
<dbReference type="GO" id="GO:0004129">
    <property type="term" value="F:cytochrome-c oxidase activity"/>
    <property type="evidence" value="ECO:0007669"/>
    <property type="project" value="UniProtKB-EC"/>
</dbReference>
<dbReference type="GO" id="GO:0005886">
    <property type="term" value="C:plasma membrane"/>
    <property type="evidence" value="ECO:0007669"/>
    <property type="project" value="UniProtKB-SubCell"/>
</dbReference>
<keyword evidence="9 18" id="KW-0812">Transmembrane</keyword>
<evidence type="ECO:0000256" key="15">
    <source>
        <dbReference type="ARBA" id="ARBA00023008"/>
    </source>
</evidence>
<comment type="similarity">
    <text evidence="3 18">Belongs to the heme-copper respiratory oxidase family.</text>
</comment>
<dbReference type="Gene3D" id="1.20.120.80">
    <property type="entry name" value="Cytochrome c oxidase, subunit III, four-helix bundle"/>
    <property type="match status" value="1"/>
</dbReference>
<dbReference type="Gene3D" id="1.20.210.10">
    <property type="entry name" value="Cytochrome c oxidase-like, subunit I domain"/>
    <property type="match status" value="1"/>
</dbReference>
<feature type="compositionally biased region" description="Basic and acidic residues" evidence="19">
    <location>
        <begin position="32"/>
        <end position="44"/>
    </location>
</feature>
<dbReference type="SUPFAM" id="SSF81452">
    <property type="entry name" value="Cytochrome c oxidase subunit III-like"/>
    <property type="match status" value="1"/>
</dbReference>
<dbReference type="UniPathway" id="UPA00705"/>
<dbReference type="GO" id="GO:0046872">
    <property type="term" value="F:metal ion binding"/>
    <property type="evidence" value="ECO:0007669"/>
    <property type="project" value="UniProtKB-KW"/>
</dbReference>
<feature type="transmembrane region" description="Helical" evidence="20">
    <location>
        <begin position="92"/>
        <end position="114"/>
    </location>
</feature>
<keyword evidence="10" id="KW-0479">Metal-binding</keyword>
<organism evidence="22 23">
    <name type="scientific">Pacificitalea manganoxidans</name>
    <dbReference type="NCBI Taxonomy" id="1411902"/>
    <lineage>
        <taxon>Bacteria</taxon>
        <taxon>Pseudomonadati</taxon>
        <taxon>Pseudomonadota</taxon>
        <taxon>Alphaproteobacteria</taxon>
        <taxon>Rhodobacterales</taxon>
        <taxon>Paracoccaceae</taxon>
        <taxon>Pacificitalea</taxon>
    </lineage>
</organism>
<keyword evidence="6" id="KW-1003">Cell membrane</keyword>
<evidence type="ECO:0000256" key="8">
    <source>
        <dbReference type="ARBA" id="ARBA00022660"/>
    </source>
</evidence>
<dbReference type="KEGG" id="cmag:CBW24_11540"/>
<feature type="transmembrane region" description="Helical" evidence="20">
    <location>
        <begin position="751"/>
        <end position="772"/>
    </location>
</feature>
<dbReference type="InterPro" id="IPR000883">
    <property type="entry name" value="Cyt_C_Oxase_1"/>
</dbReference>
<dbReference type="EC" id="7.1.1.9" evidence="4"/>
<feature type="transmembrane region" description="Helical" evidence="20">
    <location>
        <begin position="637"/>
        <end position="655"/>
    </location>
</feature>
<feature type="transmembrane region" description="Helical" evidence="20">
    <location>
        <begin position="485"/>
        <end position="504"/>
    </location>
</feature>
<comment type="catalytic activity">
    <reaction evidence="17">
        <text>4 Fe(II)-[cytochrome c] + O2 + 8 H(+)(in) = 4 Fe(III)-[cytochrome c] + 2 H2O + 4 H(+)(out)</text>
        <dbReference type="Rhea" id="RHEA:11436"/>
        <dbReference type="Rhea" id="RHEA-COMP:10350"/>
        <dbReference type="Rhea" id="RHEA-COMP:14399"/>
        <dbReference type="ChEBI" id="CHEBI:15377"/>
        <dbReference type="ChEBI" id="CHEBI:15378"/>
        <dbReference type="ChEBI" id="CHEBI:15379"/>
        <dbReference type="ChEBI" id="CHEBI:29033"/>
        <dbReference type="ChEBI" id="CHEBI:29034"/>
        <dbReference type="EC" id="7.1.1.9"/>
    </reaction>
</comment>
<feature type="transmembrane region" description="Helical" evidence="20">
    <location>
        <begin position="141"/>
        <end position="163"/>
    </location>
</feature>
<dbReference type="PRINTS" id="PR01165">
    <property type="entry name" value="CYCOXIDASEI"/>
</dbReference>
<keyword evidence="13 20" id="KW-1133">Transmembrane helix</keyword>
<evidence type="ECO:0000256" key="17">
    <source>
        <dbReference type="ARBA" id="ARBA00047816"/>
    </source>
</evidence>
<dbReference type="InterPro" id="IPR036927">
    <property type="entry name" value="Cyt_c_oxase-like_su1_sf"/>
</dbReference>
<dbReference type="NCBIfam" id="TIGR02891">
    <property type="entry name" value="CtaD_CoxA"/>
    <property type="match status" value="1"/>
</dbReference>
<feature type="transmembrane region" description="Helical" evidence="20">
    <location>
        <begin position="784"/>
        <end position="805"/>
    </location>
</feature>
<dbReference type="GO" id="GO:0006119">
    <property type="term" value="P:oxidative phosphorylation"/>
    <property type="evidence" value="ECO:0007669"/>
    <property type="project" value="UniProtKB-UniPathway"/>
</dbReference>
<evidence type="ECO:0000256" key="18">
    <source>
        <dbReference type="RuleBase" id="RU000370"/>
    </source>
</evidence>
<dbReference type="InterPro" id="IPR013833">
    <property type="entry name" value="Cyt_c_oxidase_su3_a-hlx"/>
</dbReference>
<feature type="transmembrane region" description="Helical" evidence="20">
    <location>
        <begin position="317"/>
        <end position="336"/>
    </location>
</feature>
<evidence type="ECO:0000256" key="14">
    <source>
        <dbReference type="ARBA" id="ARBA00023004"/>
    </source>
</evidence>
<accession>A0A291M140</accession>
<dbReference type="InterPro" id="IPR035973">
    <property type="entry name" value="Cyt_c_oxidase_su3-like_sf"/>
</dbReference>
<dbReference type="InterPro" id="IPR023615">
    <property type="entry name" value="Cyt_c_Oxase_su1_BS"/>
</dbReference>
<keyword evidence="16 20" id="KW-0472">Membrane</keyword>
<evidence type="ECO:0000256" key="1">
    <source>
        <dbReference type="ARBA" id="ARBA00004651"/>
    </source>
</evidence>
<evidence type="ECO:0000256" key="13">
    <source>
        <dbReference type="ARBA" id="ARBA00022989"/>
    </source>
</evidence>
<dbReference type="PROSITE" id="PS50855">
    <property type="entry name" value="COX1"/>
    <property type="match status" value="1"/>
</dbReference>
<feature type="transmembrane region" description="Helical" evidence="20">
    <location>
        <begin position="375"/>
        <end position="400"/>
    </location>
</feature>
<evidence type="ECO:0000313" key="22">
    <source>
        <dbReference type="EMBL" id="ATI42577.1"/>
    </source>
</evidence>
<evidence type="ECO:0000313" key="23">
    <source>
        <dbReference type="Proteomes" id="UP000219050"/>
    </source>
</evidence>
<feature type="compositionally biased region" description="Basic and acidic residues" evidence="19">
    <location>
        <begin position="1"/>
        <end position="23"/>
    </location>
</feature>
<keyword evidence="7 18" id="KW-0349">Heme</keyword>
<evidence type="ECO:0000256" key="7">
    <source>
        <dbReference type="ARBA" id="ARBA00022617"/>
    </source>
</evidence>
<dbReference type="PROSITE" id="PS00077">
    <property type="entry name" value="COX1_CUB"/>
    <property type="match status" value="1"/>
</dbReference>
<evidence type="ECO:0000256" key="11">
    <source>
        <dbReference type="ARBA" id="ARBA00022967"/>
    </source>
</evidence>
<feature type="region of interest" description="Disordered" evidence="19">
    <location>
        <begin position="1"/>
        <end position="62"/>
    </location>
</feature>
<dbReference type="InterPro" id="IPR023616">
    <property type="entry name" value="Cyt_c_oxase-like_su1_dom"/>
</dbReference>
<name>A0A291M140_9RHOB</name>
<evidence type="ECO:0000256" key="4">
    <source>
        <dbReference type="ARBA" id="ARBA00012949"/>
    </source>
</evidence>
<keyword evidence="15" id="KW-0186">Copper</keyword>
<evidence type="ECO:0000256" key="3">
    <source>
        <dbReference type="ARBA" id="ARBA00009578"/>
    </source>
</evidence>
<feature type="transmembrane region" description="Helical" evidence="20">
    <location>
        <begin position="412"/>
        <end position="434"/>
    </location>
</feature>
<keyword evidence="11" id="KW-1278">Translocase</keyword>
<reference evidence="22 23" key="1">
    <citation type="submission" date="2017-05" db="EMBL/GenBank/DDBJ databases">
        <title>Comparative genomic and metabolic analysis of manganese-oxidizing mechanisms in Celeribater manganoxidans DY25T: its adaption to the environment of polymetallic nodule.</title>
        <authorList>
            <person name="Wang X."/>
        </authorList>
    </citation>
    <scope>NUCLEOTIDE SEQUENCE [LARGE SCALE GENOMIC DNA]</scope>
    <source>
        <strain evidence="22 23">DY25</strain>
    </source>
</reference>
<dbReference type="OrthoDB" id="9803294at2"/>
<dbReference type="InterPro" id="IPR014241">
    <property type="entry name" value="Cyt_c_oxidase_su1_bac"/>
</dbReference>
<comment type="pathway">
    <text evidence="2">Energy metabolism; oxidative phosphorylation.</text>
</comment>
<evidence type="ECO:0000256" key="10">
    <source>
        <dbReference type="ARBA" id="ARBA00022723"/>
    </source>
</evidence>
<sequence length="887" mass="98058">MTDETDHSRESRAQDALPRDDTHPTASQQEPAEPRGHRADDRAPEGPYPPTEEMLNEPVDPELQKEQVARLRKAWETPRGWRYISAVNNTEVGVWYSLTAFAFMLMAGVMALMIRTQLAVPENDLISADRFNQLFTMHGSAMMFLFAVPMFEAISILILPGILGARDMPFPRLSAYGYWCFLIGGIFVIGSIFFDSAPNSGWFMYPPLATKAEGIGSDIWLLGLSFIEVASIAAAVELIVGALKCRPPGMRVNIMPLYAWYVMVVGGMILFAFPPLIAGDFLFEMERSLDWPFFDPERGGDPMLWQHLFWIFGHPEVYIIFLPSIAIAAMVVPTMARRPIVGYSWIVLSAVGTGFLSFGLWVHHMFTTGLPNMSLGFFSAASEAVVIPTGIQIFAFVATLMVGRVKISLPMLWIAGALAVFTAGGLTGVMVALAPFDWQVHDSYFIVAHLHYTLFGGMVFPVIAGIYYFYPFLAKKMMSERLGRWSFWLTFTGFNICFLPMHLTGLLGMPRRVYTYPGDLGWDWLNMVSTVGAFILAAGILTFAWDLVRPKGRQPQVPRNPWDAGTIEWTHDVPGEAWGVRSIPHVTSRYPLWDQPKLVERMDAGRYYLPDAEEGLRETLITTVIDAKPIQVQRVTGPAWITLMAAFFTGGAFILPTFSLYAPAIVSGAFAVVCILYWLWTATARVPEHEMKDVGLGLRLPTYASGPRAVGWWAMWITMLGDATAFASLIFGIFFYWTANSSFPPPGATHANGMLVALGTVLLVGAWAATLGARETNRRGAVPVARGLLGLALLLTIAGGASLIVSVLELEPTTHVYPAMMCALVVWISAHLIAGAVMQAYCLAGSVFGKLTPRHDADIWNVTLFWHFLVISIVVTGLMVGLFPRML</sequence>
<dbReference type="AlphaFoldDB" id="A0A291M140"/>
<evidence type="ECO:0000259" key="21">
    <source>
        <dbReference type="PROSITE" id="PS50855"/>
    </source>
</evidence>
<dbReference type="GO" id="GO:0022904">
    <property type="term" value="P:respiratory electron transport chain"/>
    <property type="evidence" value="ECO:0007669"/>
    <property type="project" value="InterPro"/>
</dbReference>
<protein>
    <recommendedName>
        <fullName evidence="4">cytochrome-c oxidase</fullName>
        <ecNumber evidence="4">7.1.1.9</ecNumber>
    </recommendedName>
</protein>
<feature type="transmembrane region" description="Helical" evidence="20">
    <location>
        <begin position="343"/>
        <end position="363"/>
    </location>
</feature>
<feature type="transmembrane region" description="Helical" evidence="20">
    <location>
        <begin position="864"/>
        <end position="883"/>
    </location>
</feature>
<feature type="domain" description="Cytochrome oxidase subunit I profile" evidence="21">
    <location>
        <begin position="69"/>
        <end position="599"/>
    </location>
</feature>
<feature type="transmembrane region" description="Helical" evidence="20">
    <location>
        <begin position="524"/>
        <end position="545"/>
    </location>
</feature>
<evidence type="ECO:0000256" key="6">
    <source>
        <dbReference type="ARBA" id="ARBA00022475"/>
    </source>
</evidence>
<dbReference type="FunFam" id="1.20.210.10:FF:000006">
    <property type="entry name" value="Cytochrome c oxidase subunit 1"/>
    <property type="match status" value="1"/>
</dbReference>